<reference evidence="2" key="1">
    <citation type="journal article" date="2022" name="Int. J. Syst. Evol. Microbiol.">
        <title>Prevotella lacticifex sp. nov., isolated from the rumen of cows.</title>
        <authorList>
            <person name="Shinkai T."/>
            <person name="Ikeyama N."/>
            <person name="Kumagai M."/>
            <person name="Ohmori H."/>
            <person name="Sakamoto M."/>
            <person name="Ohkuma M."/>
            <person name="Mitsumori M."/>
        </authorList>
    </citation>
    <scope>NUCLEOTIDE SEQUENCE</scope>
    <source>
        <strain evidence="2">R5076</strain>
    </source>
</reference>
<sequence length="66" mass="7110">MIYCNAEGPCFLLFQVAGAIAAIVSIDSIAPIVSIVTIASIVSKVFIAFFFSAPHFVRKMLLCVPF</sequence>
<feature type="transmembrane region" description="Helical" evidence="1">
    <location>
        <begin position="9"/>
        <end position="26"/>
    </location>
</feature>
<evidence type="ECO:0000256" key="1">
    <source>
        <dbReference type="SAM" id="Phobius"/>
    </source>
</evidence>
<comment type="caution">
    <text evidence="2">The sequence shown here is derived from an EMBL/GenBank/DDBJ whole genome shotgun (WGS) entry which is preliminary data.</text>
</comment>
<accession>A0A9R1CBN7</accession>
<protein>
    <submittedName>
        <fullName evidence="2">Uncharacterized protein</fullName>
    </submittedName>
</protein>
<evidence type="ECO:0000313" key="2">
    <source>
        <dbReference type="EMBL" id="GJG59654.1"/>
    </source>
</evidence>
<keyword evidence="1" id="KW-1133">Transmembrane helix</keyword>
<dbReference type="Proteomes" id="UP000825483">
    <property type="component" value="Unassembled WGS sequence"/>
</dbReference>
<keyword evidence="3" id="KW-1185">Reference proteome</keyword>
<proteinExistence type="predicted"/>
<organism evidence="2 3">
    <name type="scientific">Prevotella lacticifex</name>
    <dbReference type="NCBI Taxonomy" id="2854755"/>
    <lineage>
        <taxon>Bacteria</taxon>
        <taxon>Pseudomonadati</taxon>
        <taxon>Bacteroidota</taxon>
        <taxon>Bacteroidia</taxon>
        <taxon>Bacteroidales</taxon>
        <taxon>Prevotellaceae</taxon>
        <taxon>Prevotella</taxon>
    </lineage>
</organism>
<keyword evidence="1" id="KW-0472">Membrane</keyword>
<evidence type="ECO:0000313" key="3">
    <source>
        <dbReference type="Proteomes" id="UP000825483"/>
    </source>
</evidence>
<feature type="transmembrane region" description="Helical" evidence="1">
    <location>
        <begin position="32"/>
        <end position="51"/>
    </location>
</feature>
<gene>
    <name evidence="2" type="ORF">PRLR5076_25050</name>
</gene>
<dbReference type="EMBL" id="BPUB01000002">
    <property type="protein sequence ID" value="GJG59654.1"/>
    <property type="molecule type" value="Genomic_DNA"/>
</dbReference>
<name>A0A9R1CBN7_9BACT</name>
<dbReference type="AlphaFoldDB" id="A0A9R1CBN7"/>
<keyword evidence="1" id="KW-0812">Transmembrane</keyword>